<keyword evidence="3" id="KW-1185">Reference proteome</keyword>
<proteinExistence type="predicted"/>
<organism evidence="2 3">
    <name type="scientific">Polyangium mundeleinium</name>
    <dbReference type="NCBI Taxonomy" id="2995306"/>
    <lineage>
        <taxon>Bacteria</taxon>
        <taxon>Pseudomonadati</taxon>
        <taxon>Myxococcota</taxon>
        <taxon>Polyangia</taxon>
        <taxon>Polyangiales</taxon>
        <taxon>Polyangiaceae</taxon>
        <taxon>Polyangium</taxon>
    </lineage>
</organism>
<feature type="chain" id="PRO_5047530783" description="EGF-like domain-containing protein" evidence="1">
    <location>
        <begin position="27"/>
        <end position="135"/>
    </location>
</feature>
<protein>
    <recommendedName>
        <fullName evidence="4">EGF-like domain-containing protein</fullName>
    </recommendedName>
</protein>
<dbReference type="Proteomes" id="UP001221411">
    <property type="component" value="Unassembled WGS sequence"/>
</dbReference>
<evidence type="ECO:0000313" key="3">
    <source>
        <dbReference type="Proteomes" id="UP001221411"/>
    </source>
</evidence>
<accession>A0ABT5EGX5</accession>
<gene>
    <name evidence="2" type="ORF">POL67_06955</name>
</gene>
<dbReference type="PROSITE" id="PS51257">
    <property type="entry name" value="PROKAR_LIPOPROTEIN"/>
    <property type="match status" value="1"/>
</dbReference>
<evidence type="ECO:0000256" key="1">
    <source>
        <dbReference type="SAM" id="SignalP"/>
    </source>
</evidence>
<reference evidence="2 3" key="1">
    <citation type="submission" date="2022-11" db="EMBL/GenBank/DDBJ databases">
        <title>Minimal conservation of predation-associated metabolite biosynthetic gene clusters underscores biosynthetic potential of Myxococcota including descriptions for ten novel species: Archangium lansinium sp. nov., Myxococcus landrumus sp. nov., Nannocystis bai.</title>
        <authorList>
            <person name="Ahearne A."/>
            <person name="Stevens C."/>
            <person name="Dowd S."/>
        </authorList>
    </citation>
    <scope>NUCLEOTIDE SEQUENCE [LARGE SCALE GENOMIC DNA]</scope>
    <source>
        <strain evidence="2 3">RJM3</strain>
    </source>
</reference>
<feature type="signal peptide" evidence="1">
    <location>
        <begin position="1"/>
        <end position="26"/>
    </location>
</feature>
<dbReference type="EMBL" id="JAQNDO010000001">
    <property type="protein sequence ID" value="MDC0741079.1"/>
    <property type="molecule type" value="Genomic_DNA"/>
</dbReference>
<comment type="caution">
    <text evidence="2">The sequence shown here is derived from an EMBL/GenBank/DDBJ whole genome shotgun (WGS) entry which is preliminary data.</text>
</comment>
<dbReference type="RefSeq" id="WP_271916293.1">
    <property type="nucleotide sequence ID" value="NZ_JAQNDO010000001.1"/>
</dbReference>
<name>A0ABT5EGX5_9BACT</name>
<keyword evidence="1" id="KW-0732">Signal</keyword>
<sequence>MAFLTKIPLRALMAMTAGLLLFVACGDEGGSLAGATKRCGQDVGCQPGETCKLNFIEWGWECSCVGGKLACEPWSSGSGAPPEEPPAEPGIRCNDSYCQDNYLASSCRYTGVDCNYEVKCSLGTGETISIDGDCR</sequence>
<evidence type="ECO:0008006" key="4">
    <source>
        <dbReference type="Google" id="ProtNLM"/>
    </source>
</evidence>
<evidence type="ECO:0000313" key="2">
    <source>
        <dbReference type="EMBL" id="MDC0741079.1"/>
    </source>
</evidence>